<dbReference type="Proteomes" id="UP001156690">
    <property type="component" value="Unassembled WGS sequence"/>
</dbReference>
<dbReference type="GO" id="GO:0003677">
    <property type="term" value="F:DNA binding"/>
    <property type="evidence" value="ECO:0007669"/>
    <property type="project" value="UniProtKB-KW"/>
</dbReference>
<organism evidence="4 5">
    <name type="scientific">Vibrio penaeicida</name>
    <dbReference type="NCBI Taxonomy" id="104609"/>
    <lineage>
        <taxon>Bacteria</taxon>
        <taxon>Pseudomonadati</taxon>
        <taxon>Pseudomonadota</taxon>
        <taxon>Gammaproteobacteria</taxon>
        <taxon>Vibrionales</taxon>
        <taxon>Vibrionaceae</taxon>
        <taxon>Vibrio</taxon>
    </lineage>
</organism>
<dbReference type="GO" id="GO:0006310">
    <property type="term" value="P:DNA recombination"/>
    <property type="evidence" value="ECO:0007669"/>
    <property type="project" value="UniProtKB-KW"/>
</dbReference>
<comment type="caution">
    <text evidence="4">The sequence shown here is derived from an EMBL/GenBank/DDBJ whole genome shotgun (WGS) entry which is preliminary data.</text>
</comment>
<evidence type="ECO:0000313" key="4">
    <source>
        <dbReference type="EMBL" id="GLQ72883.1"/>
    </source>
</evidence>
<dbReference type="SUPFAM" id="SSF46955">
    <property type="entry name" value="Putative DNA-binding domain"/>
    <property type="match status" value="1"/>
</dbReference>
<feature type="domain" description="Excisionase-like" evidence="3">
    <location>
        <begin position="11"/>
        <end position="76"/>
    </location>
</feature>
<proteinExistence type="predicted"/>
<evidence type="ECO:0000259" key="3">
    <source>
        <dbReference type="Pfam" id="PF07825"/>
    </source>
</evidence>
<reference evidence="5" key="1">
    <citation type="journal article" date="2019" name="Int. J. Syst. Evol. Microbiol.">
        <title>The Global Catalogue of Microorganisms (GCM) 10K type strain sequencing project: providing services to taxonomists for standard genome sequencing and annotation.</title>
        <authorList>
            <consortium name="The Broad Institute Genomics Platform"/>
            <consortium name="The Broad Institute Genome Sequencing Center for Infectious Disease"/>
            <person name="Wu L."/>
            <person name="Ma J."/>
        </authorList>
    </citation>
    <scope>NUCLEOTIDE SEQUENCE [LARGE SCALE GENOMIC DNA]</scope>
    <source>
        <strain evidence="5">NBRC 15640</strain>
    </source>
</reference>
<dbReference type="InterPro" id="IPR012884">
    <property type="entry name" value="Excisionase-like"/>
</dbReference>
<keyword evidence="5" id="KW-1185">Reference proteome</keyword>
<dbReference type="AlphaFoldDB" id="A0AAV5NQX5"/>
<evidence type="ECO:0000256" key="1">
    <source>
        <dbReference type="ARBA" id="ARBA00023125"/>
    </source>
</evidence>
<protein>
    <submittedName>
        <fullName evidence="4">Excisionase</fullName>
    </submittedName>
</protein>
<name>A0AAV5NQX5_9VIBR</name>
<gene>
    <name evidence="4" type="ORF">GCM10007932_22430</name>
</gene>
<dbReference type="RefSeq" id="WP_104402999.1">
    <property type="nucleotide sequence ID" value="NZ_AP025145.1"/>
</dbReference>
<dbReference type="InterPro" id="IPR009061">
    <property type="entry name" value="DNA-bd_dom_put_sf"/>
</dbReference>
<dbReference type="Pfam" id="PF07825">
    <property type="entry name" value="Exc"/>
    <property type="match status" value="1"/>
</dbReference>
<evidence type="ECO:0000256" key="2">
    <source>
        <dbReference type="ARBA" id="ARBA00023172"/>
    </source>
</evidence>
<sequence length="81" mass="9438">MSHYELIDIATWAESVFPNERYCKNTLSHWAKTKQIFPPPVKVGRKWKCERDARFVGLTDTTQSDITDPLVERIFNHGSQT</sequence>
<dbReference type="EMBL" id="BSNX01000022">
    <property type="protein sequence ID" value="GLQ72883.1"/>
    <property type="molecule type" value="Genomic_DNA"/>
</dbReference>
<keyword evidence="1" id="KW-0238">DNA-binding</keyword>
<accession>A0AAV5NQX5</accession>
<keyword evidence="2" id="KW-0233">DNA recombination</keyword>
<dbReference type="Gene3D" id="1.10.1660.20">
    <property type="match status" value="1"/>
</dbReference>
<dbReference type="InterPro" id="IPR038137">
    <property type="entry name" value="Excisionase-like_sf"/>
</dbReference>
<evidence type="ECO:0000313" key="5">
    <source>
        <dbReference type="Proteomes" id="UP001156690"/>
    </source>
</evidence>